<organism evidence="1 2">
    <name type="scientific">Bradyrhizobium jicamae</name>
    <dbReference type="NCBI Taxonomy" id="280332"/>
    <lineage>
        <taxon>Bacteria</taxon>
        <taxon>Pseudomonadati</taxon>
        <taxon>Pseudomonadota</taxon>
        <taxon>Alphaproteobacteria</taxon>
        <taxon>Hyphomicrobiales</taxon>
        <taxon>Nitrobacteraceae</taxon>
        <taxon>Bradyrhizobium</taxon>
    </lineage>
</organism>
<evidence type="ECO:0000313" key="1">
    <source>
        <dbReference type="EMBL" id="KRR07637.1"/>
    </source>
</evidence>
<dbReference type="InterPro" id="IPR009959">
    <property type="entry name" value="Cyclase_SnoaL-like"/>
</dbReference>
<keyword evidence="2" id="KW-1185">Reference proteome</keyword>
<evidence type="ECO:0000313" key="2">
    <source>
        <dbReference type="Proteomes" id="UP000050863"/>
    </source>
</evidence>
<gene>
    <name evidence="1" type="ORF">CQ12_27820</name>
</gene>
<protein>
    <recommendedName>
        <fullName evidence="3">Ester cyclase</fullName>
    </recommendedName>
</protein>
<name>A0A0R3LPM1_9BRAD</name>
<dbReference type="SUPFAM" id="SSF54427">
    <property type="entry name" value="NTF2-like"/>
    <property type="match status" value="1"/>
</dbReference>
<dbReference type="EMBL" id="LLXZ01000101">
    <property type="protein sequence ID" value="KRR07637.1"/>
    <property type="molecule type" value="Genomic_DNA"/>
</dbReference>
<comment type="caution">
    <text evidence="1">The sequence shown here is derived from an EMBL/GenBank/DDBJ whole genome shotgun (WGS) entry which is preliminary data.</text>
</comment>
<evidence type="ECO:0008006" key="3">
    <source>
        <dbReference type="Google" id="ProtNLM"/>
    </source>
</evidence>
<dbReference type="InterPro" id="IPR032710">
    <property type="entry name" value="NTF2-like_dom_sf"/>
</dbReference>
<proteinExistence type="predicted"/>
<dbReference type="AlphaFoldDB" id="A0A0R3LPM1"/>
<dbReference type="RefSeq" id="WP_198164166.1">
    <property type="nucleotide sequence ID" value="NZ_LLXZ01000101.1"/>
</dbReference>
<accession>A0A0R3LPM1</accession>
<dbReference type="Gene3D" id="3.10.450.50">
    <property type="match status" value="1"/>
</dbReference>
<dbReference type="PANTHER" id="PTHR38436:SF1">
    <property type="entry name" value="ESTER CYCLASE"/>
    <property type="match status" value="1"/>
</dbReference>
<dbReference type="GO" id="GO:0030638">
    <property type="term" value="P:polyketide metabolic process"/>
    <property type="evidence" value="ECO:0007669"/>
    <property type="project" value="InterPro"/>
</dbReference>
<dbReference type="PANTHER" id="PTHR38436">
    <property type="entry name" value="POLYKETIDE CYCLASE SNOAL-LIKE DOMAIN"/>
    <property type="match status" value="1"/>
</dbReference>
<dbReference type="STRING" id="280332.CQ12_27820"/>
<sequence length="141" mass="15875">MSAVEAAARNKNNYLEAKSAFNRRDLDACMAYYSADHQMRSREVGPGREHIRAFLASMHATWSNLEIVAEHVVAEGEWVMGRCTSSAIHSTSVMGVAPTNRRIETTFWDLHRFNHDGLIVETWNIVDGLAIMQQLKAGRVD</sequence>
<dbReference type="Pfam" id="PF07366">
    <property type="entry name" value="SnoaL"/>
    <property type="match status" value="1"/>
</dbReference>
<dbReference type="Proteomes" id="UP000050863">
    <property type="component" value="Unassembled WGS sequence"/>
</dbReference>
<reference evidence="1 2" key="1">
    <citation type="submission" date="2014-03" db="EMBL/GenBank/DDBJ databases">
        <title>Bradyrhizobium valentinum sp. nov., isolated from effective nodules of Lupinus mariae-josephae, a lupine endemic of basic-lime soils in Eastern Spain.</title>
        <authorList>
            <person name="Duran D."/>
            <person name="Rey L."/>
            <person name="Navarro A."/>
            <person name="Busquets A."/>
            <person name="Imperial J."/>
            <person name="Ruiz-Argueso T."/>
        </authorList>
    </citation>
    <scope>NUCLEOTIDE SEQUENCE [LARGE SCALE GENOMIC DNA]</scope>
    <source>
        <strain evidence="1 2">PAC68</strain>
    </source>
</reference>